<organism evidence="2 3">
    <name type="scientific">Penicilliopsis zonata CBS 506.65</name>
    <dbReference type="NCBI Taxonomy" id="1073090"/>
    <lineage>
        <taxon>Eukaryota</taxon>
        <taxon>Fungi</taxon>
        <taxon>Dikarya</taxon>
        <taxon>Ascomycota</taxon>
        <taxon>Pezizomycotina</taxon>
        <taxon>Eurotiomycetes</taxon>
        <taxon>Eurotiomycetidae</taxon>
        <taxon>Eurotiales</taxon>
        <taxon>Aspergillaceae</taxon>
        <taxon>Penicilliopsis</taxon>
    </lineage>
</organism>
<evidence type="ECO:0000313" key="2">
    <source>
        <dbReference type="EMBL" id="OJJ42516.1"/>
    </source>
</evidence>
<keyword evidence="3" id="KW-1185">Reference proteome</keyword>
<dbReference type="VEuPathDB" id="FungiDB:ASPZODRAFT_137155"/>
<dbReference type="Proteomes" id="UP000184188">
    <property type="component" value="Unassembled WGS sequence"/>
</dbReference>
<dbReference type="PANTHER" id="PTHR33459">
    <property type="entry name" value="DD-GDCA PROTEIN"/>
    <property type="match status" value="1"/>
</dbReference>
<dbReference type="OrthoDB" id="6072984at2759"/>
<evidence type="ECO:0008006" key="4">
    <source>
        <dbReference type="Google" id="ProtNLM"/>
    </source>
</evidence>
<keyword evidence="1" id="KW-0732">Signal</keyword>
<feature type="signal peptide" evidence="1">
    <location>
        <begin position="1"/>
        <end position="17"/>
    </location>
</feature>
<reference evidence="3" key="1">
    <citation type="journal article" date="2017" name="Genome Biol.">
        <title>Comparative genomics reveals high biological diversity and specific adaptations in the industrially and medically important fungal genus Aspergillus.</title>
        <authorList>
            <person name="de Vries R.P."/>
            <person name="Riley R."/>
            <person name="Wiebenga A."/>
            <person name="Aguilar-Osorio G."/>
            <person name="Amillis S."/>
            <person name="Uchima C.A."/>
            <person name="Anderluh G."/>
            <person name="Asadollahi M."/>
            <person name="Askin M."/>
            <person name="Barry K."/>
            <person name="Battaglia E."/>
            <person name="Bayram O."/>
            <person name="Benocci T."/>
            <person name="Braus-Stromeyer S.A."/>
            <person name="Caldana C."/>
            <person name="Canovas D."/>
            <person name="Cerqueira G.C."/>
            <person name="Chen F."/>
            <person name="Chen W."/>
            <person name="Choi C."/>
            <person name="Clum A."/>
            <person name="Dos Santos R.A."/>
            <person name="Damasio A.R."/>
            <person name="Diallinas G."/>
            <person name="Emri T."/>
            <person name="Fekete E."/>
            <person name="Flipphi M."/>
            <person name="Freyberg S."/>
            <person name="Gallo A."/>
            <person name="Gournas C."/>
            <person name="Habgood R."/>
            <person name="Hainaut M."/>
            <person name="Harispe M.L."/>
            <person name="Henrissat B."/>
            <person name="Hilden K.S."/>
            <person name="Hope R."/>
            <person name="Hossain A."/>
            <person name="Karabika E."/>
            <person name="Karaffa L."/>
            <person name="Karanyi Z."/>
            <person name="Krasevec N."/>
            <person name="Kuo A."/>
            <person name="Kusch H."/>
            <person name="LaButti K."/>
            <person name="Lagendijk E.L."/>
            <person name="Lapidus A."/>
            <person name="Levasseur A."/>
            <person name="Lindquist E."/>
            <person name="Lipzen A."/>
            <person name="Logrieco A.F."/>
            <person name="MacCabe A."/>
            <person name="Maekelae M.R."/>
            <person name="Malavazi I."/>
            <person name="Melin P."/>
            <person name="Meyer V."/>
            <person name="Mielnichuk N."/>
            <person name="Miskei M."/>
            <person name="Molnar A.P."/>
            <person name="Mule G."/>
            <person name="Ngan C.Y."/>
            <person name="Orejas M."/>
            <person name="Orosz E."/>
            <person name="Ouedraogo J.P."/>
            <person name="Overkamp K.M."/>
            <person name="Park H.-S."/>
            <person name="Perrone G."/>
            <person name="Piumi F."/>
            <person name="Punt P.J."/>
            <person name="Ram A.F."/>
            <person name="Ramon A."/>
            <person name="Rauscher S."/>
            <person name="Record E."/>
            <person name="Riano-Pachon D.M."/>
            <person name="Robert V."/>
            <person name="Roehrig J."/>
            <person name="Ruller R."/>
            <person name="Salamov A."/>
            <person name="Salih N.S."/>
            <person name="Samson R.A."/>
            <person name="Sandor E."/>
            <person name="Sanguinetti M."/>
            <person name="Schuetze T."/>
            <person name="Sepcic K."/>
            <person name="Shelest E."/>
            <person name="Sherlock G."/>
            <person name="Sophianopoulou V."/>
            <person name="Squina F.M."/>
            <person name="Sun H."/>
            <person name="Susca A."/>
            <person name="Todd R.B."/>
            <person name="Tsang A."/>
            <person name="Unkles S.E."/>
            <person name="van de Wiele N."/>
            <person name="van Rossen-Uffink D."/>
            <person name="Oliveira J.V."/>
            <person name="Vesth T.C."/>
            <person name="Visser J."/>
            <person name="Yu J.-H."/>
            <person name="Zhou M."/>
            <person name="Andersen M.R."/>
            <person name="Archer D.B."/>
            <person name="Baker S.E."/>
            <person name="Benoit I."/>
            <person name="Brakhage A.A."/>
            <person name="Braus G.H."/>
            <person name="Fischer R."/>
            <person name="Frisvad J.C."/>
            <person name="Goldman G.H."/>
            <person name="Houbraken J."/>
            <person name="Oakley B."/>
            <person name="Pocsi I."/>
            <person name="Scazzocchio C."/>
            <person name="Seiboth B."/>
            <person name="vanKuyk P.A."/>
            <person name="Wortman J."/>
            <person name="Dyer P.S."/>
            <person name="Grigoriev I.V."/>
        </authorList>
    </citation>
    <scope>NUCLEOTIDE SEQUENCE [LARGE SCALE GENOMIC DNA]</scope>
    <source>
        <strain evidence="3">CBS 506.65</strain>
    </source>
</reference>
<gene>
    <name evidence="2" type="ORF">ASPZODRAFT_137155</name>
</gene>
<protein>
    <recommendedName>
        <fullName evidence="4">EGF-like domain-containing protein</fullName>
    </recommendedName>
</protein>
<dbReference type="RefSeq" id="XP_022577026.1">
    <property type="nucleotide sequence ID" value="XM_022724229.1"/>
</dbReference>
<dbReference type="EMBL" id="KV878358">
    <property type="protein sequence ID" value="OJJ42516.1"/>
    <property type="molecule type" value="Genomic_DNA"/>
</dbReference>
<dbReference type="InterPro" id="IPR052326">
    <property type="entry name" value="Diff-Dev_Assoc_Protein"/>
</dbReference>
<proteinExistence type="predicted"/>
<name>A0A1L9S5R7_9EURO</name>
<dbReference type="AlphaFoldDB" id="A0A1L9S5R7"/>
<dbReference type="PANTHER" id="PTHR33459:SF7">
    <property type="entry name" value="DD-GDCA PROTEIN"/>
    <property type="match status" value="1"/>
</dbReference>
<sequence>MWLSTPLFFTWMLLAHAQVPSQPCTPYKPCSASQYCQVETDISGGTYWTGLCQPRVQVGDACPAGELSQCFGETNCNPCPDGAQCTAGLCRFINVAQHTACQSDSDCENDQFCHVVTDAQGGLLYSTCDAKVQVGDACQADVGNQCPDGAQCTRGLCRYIDVQQHTECDEDSDCGDGRSCQEVMAQDDDELLYSICQAPGEQGQACNAAYSDPCQGHLACLDGKCMSEGYSGDFCDLDKGFGCTEGTICERYQCRSDGTDGGRCPSPGDCSSVAWCDSDYVCQVKKPLREACSSFYECESNLCWENACAPNAATPCYTDADCSSFIINREPAKCQINRGEADSMFPKVCGAPITSGYGQVCKKTADCVTDGYACYQGACMSRYSVEGKTCKADAECGGWERKANSANFYYIKFGFTCTGGQCKWFNKNDGCVNFLDKITQNCYD</sequence>
<feature type="chain" id="PRO_5012069639" description="EGF-like domain-containing protein" evidence="1">
    <location>
        <begin position="18"/>
        <end position="444"/>
    </location>
</feature>
<evidence type="ECO:0000256" key="1">
    <source>
        <dbReference type="SAM" id="SignalP"/>
    </source>
</evidence>
<accession>A0A1L9S5R7</accession>
<evidence type="ECO:0000313" key="3">
    <source>
        <dbReference type="Proteomes" id="UP000184188"/>
    </source>
</evidence>
<dbReference type="GeneID" id="34610694"/>